<evidence type="ECO:0000313" key="3">
    <source>
        <dbReference type="Proteomes" id="UP001390339"/>
    </source>
</evidence>
<protein>
    <recommendedName>
        <fullName evidence="4">Peptidase A1 domain-containing protein</fullName>
    </recommendedName>
</protein>
<gene>
    <name evidence="2" type="ORF">PGQ11_008353</name>
</gene>
<organism evidence="2 3">
    <name type="scientific">Apiospora arundinis</name>
    <dbReference type="NCBI Taxonomy" id="335852"/>
    <lineage>
        <taxon>Eukaryota</taxon>
        <taxon>Fungi</taxon>
        <taxon>Dikarya</taxon>
        <taxon>Ascomycota</taxon>
        <taxon>Pezizomycotina</taxon>
        <taxon>Sordariomycetes</taxon>
        <taxon>Xylariomycetidae</taxon>
        <taxon>Amphisphaeriales</taxon>
        <taxon>Apiosporaceae</taxon>
        <taxon>Apiospora</taxon>
    </lineage>
</organism>
<feature type="region of interest" description="Disordered" evidence="1">
    <location>
        <begin position="76"/>
        <end position="120"/>
    </location>
</feature>
<name>A0ABR2IGB8_9PEZI</name>
<comment type="caution">
    <text evidence="2">The sequence shown here is derived from an EMBL/GenBank/DDBJ whole genome shotgun (WGS) entry which is preliminary data.</text>
</comment>
<proteinExistence type="predicted"/>
<evidence type="ECO:0000256" key="1">
    <source>
        <dbReference type="SAM" id="MobiDB-lite"/>
    </source>
</evidence>
<dbReference type="Proteomes" id="UP001390339">
    <property type="component" value="Unassembled WGS sequence"/>
</dbReference>
<feature type="compositionally biased region" description="Polar residues" evidence="1">
    <location>
        <begin position="92"/>
        <end position="101"/>
    </location>
</feature>
<evidence type="ECO:0008006" key="4">
    <source>
        <dbReference type="Google" id="ProtNLM"/>
    </source>
</evidence>
<accession>A0ABR2IGB8</accession>
<dbReference type="EMBL" id="JAPCWZ010000005">
    <property type="protein sequence ID" value="KAK8862118.1"/>
    <property type="molecule type" value="Genomic_DNA"/>
</dbReference>
<reference evidence="2 3" key="1">
    <citation type="journal article" date="2024" name="IMA Fungus">
        <title>Apiospora arundinis, a panoply of carbohydrate-active enzymes and secondary metabolites.</title>
        <authorList>
            <person name="Sorensen T."/>
            <person name="Petersen C."/>
            <person name="Muurmann A.T."/>
            <person name="Christiansen J.V."/>
            <person name="Brundto M.L."/>
            <person name="Overgaard C.K."/>
            <person name="Boysen A.T."/>
            <person name="Wollenberg R.D."/>
            <person name="Larsen T.O."/>
            <person name="Sorensen J.L."/>
            <person name="Nielsen K.L."/>
            <person name="Sondergaard T.E."/>
        </authorList>
    </citation>
    <scope>NUCLEOTIDE SEQUENCE [LARGE SCALE GENOMIC DNA]</scope>
    <source>
        <strain evidence="2 3">AAU 773</strain>
    </source>
</reference>
<sequence>MPRFAATTTQAAKFPLNDVEVDIEIAYGYTTTTTTDIRGDSYQAPQFLLDSGRTELLLDWVGLGWMTSLLAQPNITKPRHSQRQQIKWPEQAPSQWTSAPKETSFPKDDGHFVAPLTSPS</sequence>
<keyword evidence="3" id="KW-1185">Reference proteome</keyword>
<evidence type="ECO:0000313" key="2">
    <source>
        <dbReference type="EMBL" id="KAK8862118.1"/>
    </source>
</evidence>